<dbReference type="Proteomes" id="UP000257055">
    <property type="component" value="Unassembled WGS sequence"/>
</dbReference>
<dbReference type="EMBL" id="LARY01000002">
    <property type="protein sequence ID" value="RDX00574.1"/>
    <property type="molecule type" value="Genomic_DNA"/>
</dbReference>
<name>A0A3D8TPP5_9LIST</name>
<reference evidence="2" key="1">
    <citation type="submission" date="2015-04" db="EMBL/GenBank/DDBJ databases">
        <authorList>
            <person name="Schardt J."/>
            <person name="Mueller-Herbst S."/>
            <person name="Scherer S."/>
            <person name="Huptas C."/>
        </authorList>
    </citation>
    <scope>NUCLEOTIDE SEQUENCE [LARGE SCALE GENOMIC DNA]</scope>
    <source>
        <strain evidence="2">Kiel-L1</strain>
    </source>
</reference>
<organism evidence="1 2">
    <name type="scientific">Listeria kieliensis</name>
    <dbReference type="NCBI Taxonomy" id="1621700"/>
    <lineage>
        <taxon>Bacteria</taxon>
        <taxon>Bacillati</taxon>
        <taxon>Bacillota</taxon>
        <taxon>Bacilli</taxon>
        <taxon>Bacillales</taxon>
        <taxon>Listeriaceae</taxon>
        <taxon>Listeria</taxon>
    </lineage>
</organism>
<dbReference type="Pfam" id="PF11313">
    <property type="entry name" value="DUF3116"/>
    <property type="match status" value="1"/>
</dbReference>
<protein>
    <submittedName>
        <fullName evidence="1">Uncharacterized protein</fullName>
    </submittedName>
</protein>
<evidence type="ECO:0000313" key="1">
    <source>
        <dbReference type="EMBL" id="RDX00574.1"/>
    </source>
</evidence>
<dbReference type="AlphaFoldDB" id="A0A3D8TPP5"/>
<comment type="caution">
    <text evidence="1">The sequence shown here is derived from an EMBL/GenBank/DDBJ whole genome shotgun (WGS) entry which is preliminary data.</text>
</comment>
<keyword evidence="2" id="KW-1185">Reference proteome</keyword>
<dbReference type="RefSeq" id="WP_165849954.1">
    <property type="nucleotide sequence ID" value="NZ_LARY01000002.1"/>
</dbReference>
<proteinExistence type="predicted"/>
<sequence>MKEPTEKLKWITLNYVYDPNFYFVNFQEERFDALTNHDKNFPSRNELLLTIYWLEWKGFVIRKQPFIQSKKTYLITDKGKLLYWQLERMGFKKDF</sequence>
<evidence type="ECO:0000313" key="2">
    <source>
        <dbReference type="Proteomes" id="UP000257055"/>
    </source>
</evidence>
<gene>
    <name evidence="1" type="ORF">UR08_06130</name>
</gene>
<dbReference type="InterPro" id="IPR021464">
    <property type="entry name" value="DUF3116"/>
</dbReference>
<accession>A0A3D8TPP5</accession>